<dbReference type="EMBL" id="SIXI01000005">
    <property type="protein sequence ID" value="TBO29379.1"/>
    <property type="molecule type" value="Genomic_DNA"/>
</dbReference>
<dbReference type="SUPFAM" id="SSF56925">
    <property type="entry name" value="OMPA-like"/>
    <property type="match status" value="1"/>
</dbReference>
<gene>
    <name evidence="3" type="ORF">EYS42_13330</name>
</gene>
<name>A0A4Q9H3S5_9BURK</name>
<dbReference type="Proteomes" id="UP000292120">
    <property type="component" value="Unassembled WGS sequence"/>
</dbReference>
<proteinExistence type="predicted"/>
<feature type="compositionally biased region" description="Basic residues" evidence="2">
    <location>
        <begin position="15"/>
        <end position="24"/>
    </location>
</feature>
<dbReference type="OrthoDB" id="9807574at2"/>
<evidence type="ECO:0000313" key="3">
    <source>
        <dbReference type="EMBL" id="TBO29379.1"/>
    </source>
</evidence>
<dbReference type="PANTHER" id="PTHR36920">
    <property type="match status" value="1"/>
</dbReference>
<sequence>MCRCRCRRPAMTRMRRASCPRRTPRAPTGGRPMSLPTTSTPPLTDTNCSPSWWPSAWPKLAGCEQKEFDMTHRLTAVAAVTACCLGLLIAPTDSHADSGWWVGKLSARIGVNAAFPQVESGNLSAPSPAGSKVDISNAYALGGGVNWKVDSHWSLDLPVGIPFKARISGDGAIAGVGEIGETRVVPATGFVQYRFLDEKAAVRPLFGLGLTYVNFVKEKGNGTLTALLNPGGNPVTLKVEDKFTLTAQMGATYNINERMFVEGMLAFTPLKTRTTLSTGQTIDVRLNPITAGLYVGYRY</sequence>
<feature type="region of interest" description="Disordered" evidence="2">
    <location>
        <begin position="15"/>
        <end position="45"/>
    </location>
</feature>
<dbReference type="GO" id="GO:0055085">
    <property type="term" value="P:transmembrane transport"/>
    <property type="evidence" value="ECO:0007669"/>
    <property type="project" value="TreeGrafter"/>
</dbReference>
<accession>A0A4Q9H3S5</accession>
<evidence type="ECO:0000256" key="1">
    <source>
        <dbReference type="ARBA" id="ARBA00004442"/>
    </source>
</evidence>
<dbReference type="AlphaFoldDB" id="A0A4Q9H3S5"/>
<evidence type="ECO:0000313" key="4">
    <source>
        <dbReference type="Proteomes" id="UP000292120"/>
    </source>
</evidence>
<comment type="caution">
    <text evidence="3">The sequence shown here is derived from an EMBL/GenBank/DDBJ whole genome shotgun (WGS) entry which is preliminary data.</text>
</comment>
<dbReference type="GO" id="GO:0009279">
    <property type="term" value="C:cell outer membrane"/>
    <property type="evidence" value="ECO:0007669"/>
    <property type="project" value="UniProtKB-SubCell"/>
</dbReference>
<dbReference type="InterPro" id="IPR011250">
    <property type="entry name" value="OMP/PagP_B-barrel"/>
</dbReference>
<dbReference type="Gene3D" id="2.40.160.20">
    <property type="match status" value="1"/>
</dbReference>
<feature type="compositionally biased region" description="Low complexity" evidence="2">
    <location>
        <begin position="25"/>
        <end position="44"/>
    </location>
</feature>
<protein>
    <submittedName>
        <fullName evidence="3">OmpW family protein</fullName>
    </submittedName>
</protein>
<comment type="subcellular location">
    <subcellularLocation>
        <location evidence="1">Cell outer membrane</location>
    </subcellularLocation>
</comment>
<organism evidence="3 4">
    <name type="scientific">Aquabacterium lacunae</name>
    <dbReference type="NCBI Taxonomy" id="2528630"/>
    <lineage>
        <taxon>Bacteria</taxon>
        <taxon>Pseudomonadati</taxon>
        <taxon>Pseudomonadota</taxon>
        <taxon>Betaproteobacteria</taxon>
        <taxon>Burkholderiales</taxon>
        <taxon>Aquabacterium</taxon>
    </lineage>
</organism>
<dbReference type="InterPro" id="IPR005618">
    <property type="entry name" value="OMPW"/>
</dbReference>
<evidence type="ECO:0000256" key="2">
    <source>
        <dbReference type="SAM" id="MobiDB-lite"/>
    </source>
</evidence>
<keyword evidence="4" id="KW-1185">Reference proteome</keyword>
<dbReference type="PANTHER" id="PTHR36920:SF1">
    <property type="entry name" value="OUTER MEMBRANE PROTEIN W"/>
    <property type="match status" value="1"/>
</dbReference>
<reference evidence="3 4" key="1">
    <citation type="submission" date="2019-02" db="EMBL/GenBank/DDBJ databases">
        <title>Aquabacterium sp. strain KMB7.</title>
        <authorList>
            <person name="Chen W.-M."/>
        </authorList>
    </citation>
    <scope>NUCLEOTIDE SEQUENCE [LARGE SCALE GENOMIC DNA]</scope>
    <source>
        <strain evidence="3 4">KMB7</strain>
    </source>
</reference>
<dbReference type="Pfam" id="PF03922">
    <property type="entry name" value="OmpW"/>
    <property type="match status" value="1"/>
</dbReference>